<name>A0A9X4QZN4_9STAP</name>
<proteinExistence type="predicted"/>
<organism evidence="2 3">
    <name type="scientific">Staphylococcus equorum</name>
    <dbReference type="NCBI Taxonomy" id="246432"/>
    <lineage>
        <taxon>Bacteria</taxon>
        <taxon>Bacillati</taxon>
        <taxon>Bacillota</taxon>
        <taxon>Bacilli</taxon>
        <taxon>Bacillales</taxon>
        <taxon>Staphylococcaceae</taxon>
        <taxon>Staphylococcus</taxon>
    </lineage>
</organism>
<reference evidence="2" key="1">
    <citation type="submission" date="2022-05" db="EMBL/GenBank/DDBJ databases">
        <title>Comparative genomics of Staphylococcus equorum isolates.</title>
        <authorList>
            <person name="Luelf R.H."/>
        </authorList>
    </citation>
    <scope>NUCLEOTIDE SEQUENCE</scope>
    <source>
        <strain evidence="2">TMW 2.2497</strain>
    </source>
</reference>
<feature type="region of interest" description="Disordered" evidence="1">
    <location>
        <begin position="1"/>
        <end position="30"/>
    </location>
</feature>
<feature type="compositionally biased region" description="Polar residues" evidence="1">
    <location>
        <begin position="1"/>
        <end position="18"/>
    </location>
</feature>
<dbReference type="EMBL" id="JAMBQA010000005">
    <property type="protein sequence ID" value="MDG0846793.1"/>
    <property type="molecule type" value="Genomic_DNA"/>
</dbReference>
<accession>A0A9X4QZN4</accession>
<evidence type="ECO:0000256" key="1">
    <source>
        <dbReference type="SAM" id="MobiDB-lite"/>
    </source>
</evidence>
<dbReference type="RefSeq" id="WP_277583452.1">
    <property type="nucleotide sequence ID" value="NZ_JAMBPY010000018.1"/>
</dbReference>
<protein>
    <submittedName>
        <fullName evidence="2">Uncharacterized protein</fullName>
    </submittedName>
</protein>
<evidence type="ECO:0000313" key="3">
    <source>
        <dbReference type="Proteomes" id="UP001152422"/>
    </source>
</evidence>
<comment type="caution">
    <text evidence="2">The sequence shown here is derived from an EMBL/GenBank/DDBJ whole genome shotgun (WGS) entry which is preliminary data.</text>
</comment>
<dbReference type="Proteomes" id="UP001152422">
    <property type="component" value="Unassembled WGS sequence"/>
</dbReference>
<sequence length="89" mass="10086">MNKNKNPQTTQDTEQNEVGKSYYNFDNPKKPGNILTIKSDGVYINGIRIPFVLYNSIETNGVIAKIEMGVEKVIVEGYPTDNSEKKQIY</sequence>
<keyword evidence="3" id="KW-1185">Reference proteome</keyword>
<evidence type="ECO:0000313" key="2">
    <source>
        <dbReference type="EMBL" id="MDG0846793.1"/>
    </source>
</evidence>
<gene>
    <name evidence="2" type="ORF">M4L89_11215</name>
</gene>
<dbReference type="AlphaFoldDB" id="A0A9X4QZN4"/>